<reference evidence="1 2" key="1">
    <citation type="journal article" date="2012" name="PLoS Pathog.">
        <title>Diverse lifestyles and strategies of plant pathogenesis encoded in the genomes of eighteen Dothideomycetes fungi.</title>
        <authorList>
            <person name="Ohm R.A."/>
            <person name="Feau N."/>
            <person name="Henrissat B."/>
            <person name="Schoch C.L."/>
            <person name="Horwitz B.A."/>
            <person name="Barry K.W."/>
            <person name="Condon B.J."/>
            <person name="Copeland A.C."/>
            <person name="Dhillon B."/>
            <person name="Glaser F."/>
            <person name="Hesse C.N."/>
            <person name="Kosti I."/>
            <person name="LaButti K."/>
            <person name="Lindquist E.A."/>
            <person name="Lucas S."/>
            <person name="Salamov A.A."/>
            <person name="Bradshaw R.E."/>
            <person name="Ciuffetti L."/>
            <person name="Hamelin R.C."/>
            <person name="Kema G.H.J."/>
            <person name="Lawrence C."/>
            <person name="Scott J.A."/>
            <person name="Spatafora J.W."/>
            <person name="Turgeon B.G."/>
            <person name="de Wit P.J.G.M."/>
            <person name="Zhong S."/>
            <person name="Goodwin S.B."/>
            <person name="Grigoriev I.V."/>
        </authorList>
    </citation>
    <scope>NUCLEOTIDE SEQUENCE [LARGE SCALE GENOMIC DNA]</scope>
    <source>
        <strain evidence="1 2">UAMH 10762</strain>
    </source>
</reference>
<dbReference type="EMBL" id="KB445554">
    <property type="protein sequence ID" value="EMC97009.1"/>
    <property type="molecule type" value="Genomic_DNA"/>
</dbReference>
<gene>
    <name evidence="1" type="ORF">BAUCODRAFT_435474</name>
</gene>
<dbReference type="KEGG" id="bcom:BAUCODRAFT_435474"/>
<dbReference type="HOGENOM" id="CLU_1570343_0_0_1"/>
<dbReference type="RefSeq" id="XP_007675596.1">
    <property type="nucleotide sequence ID" value="XM_007677406.1"/>
</dbReference>
<dbReference type="GeneID" id="19114300"/>
<keyword evidence="2" id="KW-1185">Reference proteome</keyword>
<dbReference type="Proteomes" id="UP000011761">
    <property type="component" value="Unassembled WGS sequence"/>
</dbReference>
<accession>M2NCU9</accession>
<evidence type="ECO:0000313" key="1">
    <source>
        <dbReference type="EMBL" id="EMC97009.1"/>
    </source>
</evidence>
<organism evidence="1 2">
    <name type="scientific">Baudoinia panamericana (strain UAMH 10762)</name>
    <name type="common">Angels' share fungus</name>
    <name type="synonym">Baudoinia compniacensis (strain UAMH 10762)</name>
    <dbReference type="NCBI Taxonomy" id="717646"/>
    <lineage>
        <taxon>Eukaryota</taxon>
        <taxon>Fungi</taxon>
        <taxon>Dikarya</taxon>
        <taxon>Ascomycota</taxon>
        <taxon>Pezizomycotina</taxon>
        <taxon>Dothideomycetes</taxon>
        <taxon>Dothideomycetidae</taxon>
        <taxon>Mycosphaerellales</taxon>
        <taxon>Teratosphaeriaceae</taxon>
        <taxon>Baudoinia</taxon>
    </lineage>
</organism>
<name>M2NCU9_BAUPA</name>
<evidence type="ECO:0000313" key="2">
    <source>
        <dbReference type="Proteomes" id="UP000011761"/>
    </source>
</evidence>
<sequence length="170" mass="18873">MSEAVAQITSGTAIQCESLAYFFSHSAQTHTREPNVCACLLALHTCRSITITAFVDHILRSCRHGQDHLLEFAATPDETVMRSRTLRFDSAFHCKLRMPLIDRAPNLSSMTVLCKSRISTSAEVAGRQPISWDGETAGVTPCQTRAGRAHCARAQLVNCGSWRHRQTCRR</sequence>
<proteinExistence type="predicted"/>
<protein>
    <submittedName>
        <fullName evidence="1">Uncharacterized protein</fullName>
    </submittedName>
</protein>
<dbReference type="AlphaFoldDB" id="M2NCU9"/>